<dbReference type="InterPro" id="IPR004477">
    <property type="entry name" value="ComEC_N"/>
</dbReference>
<proteinExistence type="predicted"/>
<dbReference type="Pfam" id="PF03772">
    <property type="entry name" value="Competence"/>
    <property type="match status" value="1"/>
</dbReference>
<evidence type="ECO:0000313" key="8">
    <source>
        <dbReference type="EMBL" id="PZT48840.1"/>
    </source>
</evidence>
<dbReference type="AlphaFoldDB" id="A0A2W6NIW8"/>
<evidence type="ECO:0000256" key="6">
    <source>
        <dbReference type="SAM" id="Phobius"/>
    </source>
</evidence>
<dbReference type="InterPro" id="IPR052159">
    <property type="entry name" value="Competence_DNA_uptake"/>
</dbReference>
<keyword evidence="2" id="KW-1003">Cell membrane</keyword>
<reference evidence="8 9" key="1">
    <citation type="submission" date="2017-03" db="EMBL/GenBank/DDBJ databases">
        <title>Genomic and clinical evidence uncovers the enterohepatic species Helicobacter valdiviensis as a potential human intestinal pathogen.</title>
        <authorList>
            <person name="Fresia P."/>
            <person name="Jara R."/>
            <person name="Sierra R."/>
            <person name="Ferres I."/>
            <person name="Greif G."/>
            <person name="Iraola G."/>
            <person name="Collado L."/>
        </authorList>
    </citation>
    <scope>NUCLEOTIDE SEQUENCE [LARGE SCALE GENOMIC DNA]</scope>
    <source>
        <strain evidence="8 9">WBE14</strain>
    </source>
</reference>
<name>A0A2W6NIW8_9HELI</name>
<dbReference type="EMBL" id="NBIU01000003">
    <property type="protein sequence ID" value="PZT48840.1"/>
    <property type="molecule type" value="Genomic_DNA"/>
</dbReference>
<evidence type="ECO:0000259" key="7">
    <source>
        <dbReference type="Pfam" id="PF03772"/>
    </source>
</evidence>
<dbReference type="Proteomes" id="UP000249746">
    <property type="component" value="Unassembled WGS sequence"/>
</dbReference>
<feature type="domain" description="ComEC/Rec2-related protein" evidence="7">
    <location>
        <begin position="152"/>
        <end position="390"/>
    </location>
</feature>
<feature type="transmembrane region" description="Helical" evidence="6">
    <location>
        <begin position="255"/>
        <end position="271"/>
    </location>
</feature>
<keyword evidence="4 6" id="KW-1133">Transmembrane helix</keyword>
<accession>A0A2W6NIW8</accession>
<feature type="transmembrane region" description="Helical" evidence="6">
    <location>
        <begin position="345"/>
        <end position="369"/>
    </location>
</feature>
<comment type="subcellular location">
    <subcellularLocation>
        <location evidence="1">Cell membrane</location>
        <topology evidence="1">Multi-pass membrane protein</topology>
    </subcellularLocation>
</comment>
<dbReference type="NCBIfam" id="TIGR00360">
    <property type="entry name" value="ComEC_N-term"/>
    <property type="match status" value="1"/>
</dbReference>
<feature type="transmembrane region" description="Helical" evidence="6">
    <location>
        <begin position="305"/>
        <end position="325"/>
    </location>
</feature>
<feature type="transmembrane region" description="Helical" evidence="6">
    <location>
        <begin position="277"/>
        <end position="293"/>
    </location>
</feature>
<keyword evidence="3 6" id="KW-0812">Transmembrane</keyword>
<evidence type="ECO:0000256" key="2">
    <source>
        <dbReference type="ARBA" id="ARBA00022475"/>
    </source>
</evidence>
<dbReference type="PANTHER" id="PTHR30619">
    <property type="entry name" value="DNA INTERNALIZATION/COMPETENCE PROTEIN COMEC/REC2"/>
    <property type="match status" value="1"/>
</dbReference>
<feature type="transmembrane region" description="Helical" evidence="6">
    <location>
        <begin position="169"/>
        <end position="195"/>
    </location>
</feature>
<sequence length="423" mass="49769">MSSLFLFSNLKQRFYFLVLLLFIGSGTLGFKYYSYNLLKTQNNPQINAQVLLHYYKNNAKGQSYSVLKLKSDFGVFYTTSKEDLKNLQNREIKLNVIFKKVSFYEYLKGFYAPSFNIILLPYSKNFLREFILKAHKEKIMGEFYATLFLADSLPKPWRDLAQSYGISHLFAISGFHIGILSGVLFFVLGFFYTPLQKRFFPFRNRHYDIGFLVVLVLLGYYFVLGVSPSYLRALAMAMVVFFLFFRGVELLKIEMLFWCVLVLLAFFPQLIFSVGFYFSSLGVLYIYIFIKFHKVPKNRMGKIKYGIFLNLSIFFLMGIVVYYFFPYFSPLSLHGVWITLVFSLYYPLSLLLHFIGFGDILDSLLLYWLSFPTKIILLEPSFWLFVLCNLLSLLAIFFRICFYGLIGLNFAYYCYGMYCYFVF</sequence>
<organism evidence="8 9">
    <name type="scientific">Helicobacter valdiviensis</name>
    <dbReference type="NCBI Taxonomy" id="1458358"/>
    <lineage>
        <taxon>Bacteria</taxon>
        <taxon>Pseudomonadati</taxon>
        <taxon>Campylobacterota</taxon>
        <taxon>Epsilonproteobacteria</taxon>
        <taxon>Campylobacterales</taxon>
        <taxon>Helicobacteraceae</taxon>
        <taxon>Helicobacter</taxon>
    </lineage>
</organism>
<feature type="transmembrane region" description="Helical" evidence="6">
    <location>
        <begin position="207"/>
        <end position="224"/>
    </location>
</feature>
<keyword evidence="9" id="KW-1185">Reference proteome</keyword>
<evidence type="ECO:0000256" key="3">
    <source>
        <dbReference type="ARBA" id="ARBA00022692"/>
    </source>
</evidence>
<comment type="caution">
    <text evidence="8">The sequence shown here is derived from an EMBL/GenBank/DDBJ whole genome shotgun (WGS) entry which is preliminary data.</text>
</comment>
<keyword evidence="5 6" id="KW-0472">Membrane</keyword>
<evidence type="ECO:0000256" key="5">
    <source>
        <dbReference type="ARBA" id="ARBA00023136"/>
    </source>
</evidence>
<dbReference type="GO" id="GO:0005886">
    <property type="term" value="C:plasma membrane"/>
    <property type="evidence" value="ECO:0007669"/>
    <property type="project" value="UniProtKB-SubCell"/>
</dbReference>
<evidence type="ECO:0000256" key="1">
    <source>
        <dbReference type="ARBA" id="ARBA00004651"/>
    </source>
</evidence>
<evidence type="ECO:0000313" key="9">
    <source>
        <dbReference type="Proteomes" id="UP000249746"/>
    </source>
</evidence>
<protein>
    <submittedName>
        <fullName evidence="8">Competence protein</fullName>
    </submittedName>
</protein>
<gene>
    <name evidence="8" type="ORF">B6S12_01995</name>
</gene>
<evidence type="ECO:0000256" key="4">
    <source>
        <dbReference type="ARBA" id="ARBA00022989"/>
    </source>
</evidence>
<dbReference type="PANTHER" id="PTHR30619:SF7">
    <property type="entry name" value="BETA-LACTAMASE DOMAIN PROTEIN"/>
    <property type="match status" value="1"/>
</dbReference>